<name>A0AAV1DNE2_OLDCO</name>
<evidence type="ECO:0000256" key="5">
    <source>
        <dbReference type="ARBA" id="ARBA00022729"/>
    </source>
</evidence>
<feature type="active site" evidence="11">
    <location>
        <position position="140"/>
    </location>
</feature>
<protein>
    <submittedName>
        <fullName evidence="15">OLC1v1009167C4</fullName>
    </submittedName>
</protein>
<dbReference type="Pfam" id="PF14543">
    <property type="entry name" value="TAXi_N"/>
    <property type="match status" value="1"/>
</dbReference>
<dbReference type="Pfam" id="PF14541">
    <property type="entry name" value="TAXi_C"/>
    <property type="match status" value="1"/>
</dbReference>
<reference evidence="15" key="1">
    <citation type="submission" date="2023-03" db="EMBL/GenBank/DDBJ databases">
        <authorList>
            <person name="Julca I."/>
        </authorList>
    </citation>
    <scope>NUCLEOTIDE SEQUENCE</scope>
</reference>
<comment type="subcellular location">
    <subcellularLocation>
        <location evidence="1">Cell membrane</location>
        <topology evidence="1">Lipid-anchor</topology>
    </subcellularLocation>
</comment>
<evidence type="ECO:0000313" key="15">
    <source>
        <dbReference type="EMBL" id="CAI9109356.1"/>
    </source>
</evidence>
<dbReference type="PANTHER" id="PTHR13683:SF743">
    <property type="entry name" value="ASPARTIC PROTEINASE-LIKE PROTEIN 1"/>
    <property type="match status" value="1"/>
</dbReference>
<dbReference type="FunFam" id="2.40.70.10:FF:000012">
    <property type="entry name" value="Aspartyl protease family protein 1"/>
    <property type="match status" value="1"/>
</dbReference>
<evidence type="ECO:0000256" key="4">
    <source>
        <dbReference type="ARBA" id="ARBA00022670"/>
    </source>
</evidence>
<dbReference type="InterPro" id="IPR001461">
    <property type="entry name" value="Aspartic_peptidase_A1"/>
</dbReference>
<evidence type="ECO:0000256" key="13">
    <source>
        <dbReference type="SAM" id="MobiDB-lite"/>
    </source>
</evidence>
<feature type="compositionally biased region" description="Polar residues" evidence="13">
    <location>
        <begin position="481"/>
        <end position="502"/>
    </location>
</feature>
<evidence type="ECO:0000256" key="1">
    <source>
        <dbReference type="ARBA" id="ARBA00004193"/>
    </source>
</evidence>
<organism evidence="15 16">
    <name type="scientific">Oldenlandia corymbosa var. corymbosa</name>
    <dbReference type="NCBI Taxonomy" id="529605"/>
    <lineage>
        <taxon>Eukaryota</taxon>
        <taxon>Viridiplantae</taxon>
        <taxon>Streptophyta</taxon>
        <taxon>Embryophyta</taxon>
        <taxon>Tracheophyta</taxon>
        <taxon>Spermatophyta</taxon>
        <taxon>Magnoliopsida</taxon>
        <taxon>eudicotyledons</taxon>
        <taxon>Gunneridae</taxon>
        <taxon>Pentapetalae</taxon>
        <taxon>asterids</taxon>
        <taxon>lamiids</taxon>
        <taxon>Gentianales</taxon>
        <taxon>Rubiaceae</taxon>
        <taxon>Rubioideae</taxon>
        <taxon>Spermacoceae</taxon>
        <taxon>Hedyotis-Oldenlandia complex</taxon>
        <taxon>Oldenlandia</taxon>
    </lineage>
</organism>
<sequence>MRNNFVGSMRIGMIKVEFLLLVVVATVAVAVAAGAGNGGAGVFSAKLMHRFSEEVNSVRVSRRGREVNDVGLPRKWSSEYYRRLLSSDLERQKVKLGPQSQYLYPSQGNSVLQFGNDWGWLHYVWIDVGSPNVSFLVALDTGSDLFWVPCDCIQCAPLSASYYSSLDKDLKEYNPSGSTTSKFINCSHHLCELGSRCRDPNQPCPYIVNYETKDTSTSGFLVEDILHLAPVSSNKSNKFVRAPVVIGCGSKQTGTYLEGTAPDGVMGLGLGNISVPHFLAKAGLVRNSFSLCFDEDSDGRIYFGDQGIASQNTTPFLALDDQNRYIVGVKACCVGTSCLEQTDIKVLVDSGTSFTYLPSSAYEKVVGEFDRQIRATKTRFDGYPWDYCYKSSSLAAATKITLSLKFDANNSFVVFNPLISHYDSEGLNGFCLAIQSIDDNVGTIGQNFMTGYRMVFDGENMKLGWSHSDCQDLADNKAPPVTSSNVTSPGSLPTEQQSSPNHRTPPAESIMPSIATSILMGQRHSCFIEFLFPFGLIACMFTWIF</sequence>
<dbReference type="PROSITE" id="PS51767">
    <property type="entry name" value="PEPTIDASE_A1"/>
    <property type="match status" value="1"/>
</dbReference>
<dbReference type="PRINTS" id="PR00792">
    <property type="entry name" value="PEPSIN"/>
</dbReference>
<dbReference type="Proteomes" id="UP001161247">
    <property type="component" value="Chromosome 6"/>
</dbReference>
<evidence type="ECO:0000313" key="16">
    <source>
        <dbReference type="Proteomes" id="UP001161247"/>
    </source>
</evidence>
<dbReference type="AlphaFoldDB" id="A0AAV1DNE2"/>
<keyword evidence="16" id="KW-1185">Reference proteome</keyword>
<dbReference type="GO" id="GO:0004190">
    <property type="term" value="F:aspartic-type endopeptidase activity"/>
    <property type="evidence" value="ECO:0007669"/>
    <property type="project" value="UniProtKB-KW"/>
</dbReference>
<evidence type="ECO:0000256" key="8">
    <source>
        <dbReference type="ARBA" id="ARBA00023136"/>
    </source>
</evidence>
<dbReference type="EMBL" id="OX459123">
    <property type="protein sequence ID" value="CAI9109356.1"/>
    <property type="molecule type" value="Genomic_DNA"/>
</dbReference>
<dbReference type="InterPro" id="IPR032799">
    <property type="entry name" value="TAXi_C"/>
</dbReference>
<dbReference type="PROSITE" id="PS00141">
    <property type="entry name" value="ASP_PROTEASE"/>
    <property type="match status" value="2"/>
</dbReference>
<dbReference type="InterPro" id="IPR034164">
    <property type="entry name" value="Pepsin-like_dom"/>
</dbReference>
<dbReference type="Gene3D" id="2.40.70.10">
    <property type="entry name" value="Acid Proteases"/>
    <property type="match status" value="2"/>
</dbReference>
<gene>
    <name evidence="15" type="ORF">OLC1_LOCUS17279</name>
</gene>
<keyword evidence="8" id="KW-0472">Membrane</keyword>
<evidence type="ECO:0000256" key="10">
    <source>
        <dbReference type="ARBA" id="ARBA00023288"/>
    </source>
</evidence>
<evidence type="ECO:0000256" key="7">
    <source>
        <dbReference type="ARBA" id="ARBA00022801"/>
    </source>
</evidence>
<evidence type="ECO:0000256" key="9">
    <source>
        <dbReference type="ARBA" id="ARBA00023180"/>
    </source>
</evidence>
<evidence type="ECO:0000256" key="11">
    <source>
        <dbReference type="PIRSR" id="PIRSR601461-1"/>
    </source>
</evidence>
<dbReference type="PANTHER" id="PTHR13683">
    <property type="entry name" value="ASPARTYL PROTEASES"/>
    <property type="match status" value="1"/>
</dbReference>
<dbReference type="CDD" id="cd05471">
    <property type="entry name" value="pepsin_like"/>
    <property type="match status" value="1"/>
</dbReference>
<evidence type="ECO:0000256" key="3">
    <source>
        <dbReference type="ARBA" id="ARBA00022475"/>
    </source>
</evidence>
<keyword evidence="7 12" id="KW-0378">Hydrolase</keyword>
<keyword evidence="6 12" id="KW-0064">Aspartyl protease</keyword>
<evidence type="ECO:0000256" key="12">
    <source>
        <dbReference type="RuleBase" id="RU000454"/>
    </source>
</evidence>
<dbReference type="SUPFAM" id="SSF50630">
    <property type="entry name" value="Acid proteases"/>
    <property type="match status" value="1"/>
</dbReference>
<dbReference type="InterPro" id="IPR033121">
    <property type="entry name" value="PEPTIDASE_A1"/>
</dbReference>
<keyword evidence="5" id="KW-0732">Signal</keyword>
<proteinExistence type="inferred from homology"/>
<dbReference type="GO" id="GO:0006508">
    <property type="term" value="P:proteolysis"/>
    <property type="evidence" value="ECO:0007669"/>
    <property type="project" value="UniProtKB-KW"/>
</dbReference>
<keyword evidence="10" id="KW-0449">Lipoprotein</keyword>
<keyword evidence="3" id="KW-1003">Cell membrane</keyword>
<feature type="active site" evidence="11">
    <location>
        <position position="349"/>
    </location>
</feature>
<keyword evidence="4 12" id="KW-0645">Protease</keyword>
<dbReference type="InterPro" id="IPR001969">
    <property type="entry name" value="Aspartic_peptidase_AS"/>
</dbReference>
<dbReference type="InterPro" id="IPR032861">
    <property type="entry name" value="TAXi_N"/>
</dbReference>
<feature type="domain" description="Peptidase A1" evidence="14">
    <location>
        <begin position="122"/>
        <end position="466"/>
    </location>
</feature>
<dbReference type="InterPro" id="IPR021109">
    <property type="entry name" value="Peptidase_aspartic_dom_sf"/>
</dbReference>
<comment type="similarity">
    <text evidence="2 12">Belongs to the peptidase A1 family.</text>
</comment>
<feature type="region of interest" description="Disordered" evidence="13">
    <location>
        <begin position="478"/>
        <end position="507"/>
    </location>
</feature>
<accession>A0AAV1DNE2</accession>
<dbReference type="GO" id="GO:0005886">
    <property type="term" value="C:plasma membrane"/>
    <property type="evidence" value="ECO:0007669"/>
    <property type="project" value="UniProtKB-SubCell"/>
</dbReference>
<evidence type="ECO:0000256" key="6">
    <source>
        <dbReference type="ARBA" id="ARBA00022750"/>
    </source>
</evidence>
<evidence type="ECO:0000259" key="14">
    <source>
        <dbReference type="PROSITE" id="PS51767"/>
    </source>
</evidence>
<evidence type="ECO:0000256" key="2">
    <source>
        <dbReference type="ARBA" id="ARBA00007447"/>
    </source>
</evidence>
<dbReference type="FunFam" id="2.40.70.10:FF:000014">
    <property type="entry name" value="Aspartyl protease family protein 1"/>
    <property type="match status" value="1"/>
</dbReference>
<keyword evidence="9" id="KW-0325">Glycoprotein</keyword>